<dbReference type="EMBL" id="FOVW01000013">
    <property type="protein sequence ID" value="SFO75532.1"/>
    <property type="molecule type" value="Genomic_DNA"/>
</dbReference>
<gene>
    <name evidence="1" type="ORF">SAMN04488519_11375</name>
</gene>
<keyword evidence="2" id="KW-1185">Reference proteome</keyword>
<accession>A0A1I5JRU4</accession>
<dbReference type="AlphaFoldDB" id="A0A1I5JRU4"/>
<evidence type="ECO:0008006" key="3">
    <source>
        <dbReference type="Google" id="ProtNLM"/>
    </source>
</evidence>
<evidence type="ECO:0000313" key="1">
    <source>
        <dbReference type="EMBL" id="SFO75532.1"/>
    </source>
</evidence>
<dbReference type="STRING" id="226506.SAMN04488519_11375"/>
<dbReference type="PROSITE" id="PS51257">
    <property type="entry name" value="PROKAR_LIPOPROTEIN"/>
    <property type="match status" value="1"/>
</dbReference>
<evidence type="ECO:0000313" key="2">
    <source>
        <dbReference type="Proteomes" id="UP000199564"/>
    </source>
</evidence>
<name>A0A1I5JRU4_9BACT</name>
<dbReference type="Proteomes" id="UP000199564">
    <property type="component" value="Unassembled WGS sequence"/>
</dbReference>
<proteinExistence type="predicted"/>
<sequence length="143" mass="16180">MLKRYIPFVLVFILFFSCSEKNDSTAFQIDQLLRSATWRIADYSEDGTDQTSQFSGGTMSFISGSEVQTRINGGVENGIWTLSIDPADPNQNTVNIAFFFNSGSTFSKINRDWTVVSYSNTRIDMIYNRPSDQAVFDLVLQKN</sequence>
<organism evidence="1 2">
    <name type="scientific">Algoriphagus ornithinivorans</name>
    <dbReference type="NCBI Taxonomy" id="226506"/>
    <lineage>
        <taxon>Bacteria</taxon>
        <taxon>Pseudomonadati</taxon>
        <taxon>Bacteroidota</taxon>
        <taxon>Cytophagia</taxon>
        <taxon>Cytophagales</taxon>
        <taxon>Cyclobacteriaceae</taxon>
        <taxon>Algoriphagus</taxon>
    </lineage>
</organism>
<reference evidence="2" key="1">
    <citation type="submission" date="2016-10" db="EMBL/GenBank/DDBJ databases">
        <authorList>
            <person name="Varghese N."/>
            <person name="Submissions S."/>
        </authorList>
    </citation>
    <scope>NUCLEOTIDE SEQUENCE [LARGE SCALE GENOMIC DNA]</scope>
    <source>
        <strain evidence="2">DSM 15282</strain>
    </source>
</reference>
<protein>
    <recommendedName>
        <fullName evidence="3">Lipocalin-like domain-containing protein</fullName>
    </recommendedName>
</protein>
<dbReference type="RefSeq" id="WP_217643123.1">
    <property type="nucleotide sequence ID" value="NZ_FOVW01000013.1"/>
</dbReference>